<dbReference type="NCBIfam" id="NF033517">
    <property type="entry name" value="transpos_IS66"/>
    <property type="match status" value="1"/>
</dbReference>
<gene>
    <name evidence="6" type="ORF">MMF98_14920</name>
</gene>
<evidence type="ECO:0000259" key="5">
    <source>
        <dbReference type="Pfam" id="PF13817"/>
    </source>
</evidence>
<comment type="caution">
    <text evidence="6">The sequence shown here is derived from an EMBL/GenBank/DDBJ whole genome shotgun (WGS) entry which is preliminary data.</text>
</comment>
<dbReference type="PANTHER" id="PTHR33678:SF1">
    <property type="entry name" value="BLL1576 PROTEIN"/>
    <property type="match status" value="1"/>
</dbReference>
<dbReference type="Pfam" id="PF13817">
    <property type="entry name" value="DDE_Tnp_IS66_C"/>
    <property type="match status" value="1"/>
</dbReference>
<dbReference type="EMBL" id="JALGBI010000001">
    <property type="protein sequence ID" value="MCJ0764508.1"/>
    <property type="molecule type" value="Genomic_DNA"/>
</dbReference>
<reference evidence="6" key="1">
    <citation type="submission" date="2022-03" db="EMBL/GenBank/DDBJ databases">
        <authorList>
            <person name="Woo C.Y."/>
        </authorList>
    </citation>
    <scope>NUCLEOTIDE SEQUENCE</scope>
    <source>
        <strain evidence="6">CYS-02</strain>
    </source>
</reference>
<dbReference type="InterPro" id="IPR052344">
    <property type="entry name" value="Transposase-related"/>
</dbReference>
<evidence type="ECO:0000313" key="6">
    <source>
        <dbReference type="EMBL" id="MCJ0764508.1"/>
    </source>
</evidence>
<dbReference type="AlphaFoldDB" id="A0A9X2AN76"/>
<evidence type="ECO:0000313" key="7">
    <source>
        <dbReference type="Proteomes" id="UP001139447"/>
    </source>
</evidence>
<evidence type="ECO:0000259" key="3">
    <source>
        <dbReference type="Pfam" id="PF13005"/>
    </source>
</evidence>
<feature type="domain" description="Transposase TnpC homeodomain" evidence="4">
    <location>
        <begin position="44"/>
        <end position="121"/>
    </location>
</feature>
<dbReference type="PANTHER" id="PTHR33678">
    <property type="entry name" value="BLL1576 PROTEIN"/>
    <property type="match status" value="1"/>
</dbReference>
<name>A0A9X2AN76_9BURK</name>
<dbReference type="InterPro" id="IPR004291">
    <property type="entry name" value="Transposase_IS66_central"/>
</dbReference>
<keyword evidence="7" id="KW-1185">Reference proteome</keyword>
<feature type="domain" description="Transposase IS66 zinc-finger binding" evidence="3">
    <location>
        <begin position="135"/>
        <end position="173"/>
    </location>
</feature>
<sequence length="525" mass="59136">MARLAEQMLAHMAEQTRQIDARDQQIAQQAQALKFKDARIERITFELARLKAWRFGARTEAMNAEQRQLFEETLAEDQASLEAQLQALQGKGDQASAPPADGQAPHKPRRQALPEHLRRVEHRHEPESTLCPSLGCGQPMTRIGEDISERLDIVPAEFFVHRHIRGKWVCKCCLRKGEGTLVQESVAPQIIDKGQPTAGLLAHTLVSRFVDHLPYYRQEQINARSGVHTPRSTLAAWSRAAAASLMPLYEAHRAFVLGAAVLHADETPVRMLDPGAGKTVKAYVWAYARGEHDAIPGVIYDFCRGRGSRYPADFLAQWRGTLSCDDYAGYDALLKRQGCIEAGCLAHARRKFDELAKAHTSPVAEQALQRIAWLYRVEAQARGMMGTERLAHRQRYARPLWDELHAWLCLERARVPDGSGIAAALDYSLRRWQALGQFLHDGAVSIDNNHIENLMRPWAMGRKAWLFAGSELAGQRAAMVMSLVHSAKLHGHDPWAYLKDVLERLLSHPNHRIDELLPHRWMPAA</sequence>
<evidence type="ECO:0000259" key="2">
    <source>
        <dbReference type="Pfam" id="PF03050"/>
    </source>
</evidence>
<organism evidence="6 7">
    <name type="scientific">Variovorax terrae</name>
    <dbReference type="NCBI Taxonomy" id="2923278"/>
    <lineage>
        <taxon>Bacteria</taxon>
        <taxon>Pseudomonadati</taxon>
        <taxon>Pseudomonadota</taxon>
        <taxon>Betaproteobacteria</taxon>
        <taxon>Burkholderiales</taxon>
        <taxon>Comamonadaceae</taxon>
        <taxon>Variovorax</taxon>
    </lineage>
</organism>
<accession>A0A9X2AN76</accession>
<protein>
    <submittedName>
        <fullName evidence="6">IS66 family transposase</fullName>
    </submittedName>
</protein>
<dbReference type="InterPro" id="IPR024463">
    <property type="entry name" value="Transposase_TnpC_homeodom"/>
</dbReference>
<evidence type="ECO:0000259" key="4">
    <source>
        <dbReference type="Pfam" id="PF13007"/>
    </source>
</evidence>
<proteinExistence type="predicted"/>
<dbReference type="Pfam" id="PF13007">
    <property type="entry name" value="LZ_Tnp_IS66"/>
    <property type="match status" value="1"/>
</dbReference>
<feature type="region of interest" description="Disordered" evidence="1">
    <location>
        <begin position="88"/>
        <end position="109"/>
    </location>
</feature>
<dbReference type="Pfam" id="PF13005">
    <property type="entry name" value="zf-IS66"/>
    <property type="match status" value="1"/>
</dbReference>
<dbReference type="Pfam" id="PF03050">
    <property type="entry name" value="DDE_Tnp_IS66"/>
    <property type="match status" value="1"/>
</dbReference>
<dbReference type="InterPro" id="IPR024474">
    <property type="entry name" value="Znf_dom_IS66"/>
</dbReference>
<evidence type="ECO:0000256" key="1">
    <source>
        <dbReference type="SAM" id="MobiDB-lite"/>
    </source>
</evidence>
<feature type="domain" description="Transposase IS66 C-terminal" evidence="5">
    <location>
        <begin position="482"/>
        <end position="519"/>
    </location>
</feature>
<dbReference type="InterPro" id="IPR039552">
    <property type="entry name" value="IS66_C"/>
</dbReference>
<feature type="domain" description="Transposase IS66 central" evidence="2">
    <location>
        <begin position="193"/>
        <end position="475"/>
    </location>
</feature>
<dbReference type="Proteomes" id="UP001139447">
    <property type="component" value="Unassembled WGS sequence"/>
</dbReference>